<proteinExistence type="predicted"/>
<keyword evidence="2" id="KW-1133">Transmembrane helix</keyword>
<dbReference type="InterPro" id="IPR005804">
    <property type="entry name" value="FA_desaturase_dom"/>
</dbReference>
<evidence type="ECO:0000259" key="3">
    <source>
        <dbReference type="Pfam" id="PF00487"/>
    </source>
</evidence>
<gene>
    <name evidence="4" type="ORF">AUP44_11040</name>
</gene>
<evidence type="ECO:0000313" key="4">
    <source>
        <dbReference type="EMBL" id="KYO50925.1"/>
    </source>
</evidence>
<keyword evidence="2" id="KW-0472">Membrane</keyword>
<dbReference type="Proteomes" id="UP000075787">
    <property type="component" value="Unassembled WGS sequence"/>
</dbReference>
<evidence type="ECO:0000256" key="2">
    <source>
        <dbReference type="SAM" id="Phobius"/>
    </source>
</evidence>
<dbReference type="RefSeq" id="WP_062767277.1">
    <property type="nucleotide sequence ID" value="NZ_CP121043.1"/>
</dbReference>
<dbReference type="AlphaFoldDB" id="A0A162KCB0"/>
<feature type="transmembrane region" description="Helical" evidence="2">
    <location>
        <begin position="12"/>
        <end position="32"/>
    </location>
</feature>
<sequence>MPFTPPALTQDQLADLRIALLLFVIALGLRLVDHRRYRDTARVLRALRLTAIQAPHTPYFEKRDDRIFAVLPYVWLWLDVTAAQFVARAVDHWAGYLVLALVVAGRFRGLQEVGHIAVHGGLCASKPFQWAVADLAFTWPLGKARMAVRHVNHCRRHHPNPNRPDEDPNLIRFAAVGFVPGLSRTGFAVKLLHPLLPAGWVETLTTLAHDLTSDRGWRLAARLAVMAGVAGAMAAAFGWQGLVFGHLVPLLLIYPLFSWISVIAEHRWYARADSGRRMTDECTNGRPTDYSGISGWIVRQFVSPYTDSWHLAHSLYPFARWNHLPAIDAALKARNPDYARHLSHGLLIPGRGRPSALSELRERMCGNATGDLADWAAPPLSPPPLAGSDPA</sequence>
<dbReference type="OrthoDB" id="9792534at2"/>
<dbReference type="Pfam" id="PF00487">
    <property type="entry name" value="FA_desaturase"/>
    <property type="match status" value="1"/>
</dbReference>
<feature type="region of interest" description="Disordered" evidence="1">
    <location>
        <begin position="372"/>
        <end position="391"/>
    </location>
</feature>
<dbReference type="GeneID" id="97239801"/>
<accession>A0A162KCB0</accession>
<comment type="caution">
    <text evidence="4">The sequence shown here is derived from an EMBL/GenBank/DDBJ whole genome shotgun (WGS) entry which is preliminary data.</text>
</comment>
<feature type="domain" description="Fatty acid desaturase" evidence="3">
    <location>
        <begin position="92"/>
        <end position="342"/>
    </location>
</feature>
<feature type="transmembrane region" description="Helical" evidence="2">
    <location>
        <begin position="243"/>
        <end position="264"/>
    </location>
</feature>
<organism evidence="4 5">
    <name type="scientific">Tistrella mobilis</name>
    <dbReference type="NCBI Taxonomy" id="171437"/>
    <lineage>
        <taxon>Bacteria</taxon>
        <taxon>Pseudomonadati</taxon>
        <taxon>Pseudomonadota</taxon>
        <taxon>Alphaproteobacteria</taxon>
        <taxon>Geminicoccales</taxon>
        <taxon>Geminicoccaceae</taxon>
        <taxon>Tistrella</taxon>
    </lineage>
</organism>
<reference evidence="4 5" key="1">
    <citation type="submission" date="2015-12" db="EMBL/GenBank/DDBJ databases">
        <title>Genome sequence of Tistrella mobilis MCCC 1A02139.</title>
        <authorList>
            <person name="Lu L."/>
            <person name="Lai Q."/>
            <person name="Shao Z."/>
            <person name="Qian P."/>
        </authorList>
    </citation>
    <scope>NUCLEOTIDE SEQUENCE [LARGE SCALE GENOMIC DNA]</scope>
    <source>
        <strain evidence="4 5">MCCC 1A02139</strain>
    </source>
</reference>
<keyword evidence="2" id="KW-0812">Transmembrane</keyword>
<feature type="transmembrane region" description="Helical" evidence="2">
    <location>
        <begin position="219"/>
        <end position="237"/>
    </location>
</feature>
<dbReference type="GO" id="GO:0006629">
    <property type="term" value="P:lipid metabolic process"/>
    <property type="evidence" value="ECO:0007669"/>
    <property type="project" value="InterPro"/>
</dbReference>
<evidence type="ECO:0000313" key="5">
    <source>
        <dbReference type="Proteomes" id="UP000075787"/>
    </source>
</evidence>
<dbReference type="EMBL" id="LPZR01000187">
    <property type="protein sequence ID" value="KYO50925.1"/>
    <property type="molecule type" value="Genomic_DNA"/>
</dbReference>
<protein>
    <recommendedName>
        <fullName evidence="3">Fatty acid desaturase domain-containing protein</fullName>
    </recommendedName>
</protein>
<evidence type="ECO:0000256" key="1">
    <source>
        <dbReference type="SAM" id="MobiDB-lite"/>
    </source>
</evidence>
<name>A0A162KCB0_9PROT</name>